<evidence type="ECO:0000313" key="3">
    <source>
        <dbReference type="Proteomes" id="UP001138500"/>
    </source>
</evidence>
<comment type="caution">
    <text evidence="2">The sequence shown here is derived from an EMBL/GenBank/DDBJ whole genome shotgun (WGS) entry which is preliminary data.</text>
</comment>
<sequence length="550" mass="62587">DLLQATLSRNRIRHAATEAQVASYGWSQREVAHMSTKSATAVIFESLRGTWRMRRSLNSVAAGFPSGTFEGQAILSPRKPSAHSVAAELLYAEEGELKTDNGFTLRANRKYIYRYNADEDKISAWFVKEDTKQNDGGEEVDYLFHDLEIAQGGKGEWSGWVGRGEHLCDLDMYWAYYEFRMPKVVEDGQAGMDVFGVRYKVKDIYINAPIETPKTTHQFAFLHAILPLCYNLTITFRQDHCKTVAQTTSRSSSISTLRAIIRRLGRSGEEESKSREPPVRTSVLDKLLSLDKGEQRLLGRRRWVQVFEACRQLRRLTLRVDGDPNWSGCTEIESQLVQARCALEEACLPTTFELRLDPIHAMGLVHLRCSSFGAFGSPLALHQSPPVWHKLKNLEVLLQNPFVQDRLSGTQARQFQQLMYSYFRGFASTLQRLTFVYLGGEGPSPLTLHLQPELSYKAPLKWCELTELRLGNITFPHRTLGYLASMCPKLEAVKLLRAQYRYSVADIPEDEDMWLNVRVTQNSLVGRRVSSVYSEPDLDAAWQAEKCRLC</sequence>
<feature type="domain" description="DUF6314" evidence="1">
    <location>
        <begin position="47"/>
        <end position="183"/>
    </location>
</feature>
<feature type="non-terminal residue" evidence="2">
    <location>
        <position position="1"/>
    </location>
</feature>
<keyword evidence="3" id="KW-1185">Reference proteome</keyword>
<dbReference type="AlphaFoldDB" id="A0A9W7SYD7"/>
<reference evidence="2 3" key="2">
    <citation type="journal article" date="2021" name="Curr. Genet.">
        <title>Genetic response to nitrogen starvation in the aggressive Eucalyptus foliar pathogen Teratosphaeria destructans.</title>
        <authorList>
            <person name="Havenga M."/>
            <person name="Wingfield B.D."/>
            <person name="Wingfield M.J."/>
            <person name="Dreyer L.L."/>
            <person name="Roets F."/>
            <person name="Aylward J."/>
        </authorList>
    </citation>
    <scope>NUCLEOTIDE SEQUENCE [LARGE SCALE GENOMIC DNA]</scope>
    <source>
        <strain evidence="2">CMW44962</strain>
    </source>
</reference>
<reference evidence="2 3" key="1">
    <citation type="journal article" date="2018" name="IMA Fungus">
        <title>IMA Genome-F 10: Nine draft genome sequences of Claviceps purpurea s.lat., including C. arundinis, C. humidiphila, and C. cf. spartinae, pseudomolecules for the pitch canker pathogen Fusarium circinatum, draft genome of Davidsoniella eucalypti, Grosmannia galeiformis, Quambalaria eucalypti, and Teratosphaeria destructans.</title>
        <authorList>
            <person name="Wingfield B.D."/>
            <person name="Liu M."/>
            <person name="Nguyen H.D."/>
            <person name="Lane F.A."/>
            <person name="Morgan S.W."/>
            <person name="De Vos L."/>
            <person name="Wilken P.M."/>
            <person name="Duong T.A."/>
            <person name="Aylward J."/>
            <person name="Coetzee M.P."/>
            <person name="Dadej K."/>
            <person name="De Beer Z.W."/>
            <person name="Findlay W."/>
            <person name="Havenga M."/>
            <person name="Kolarik M."/>
            <person name="Menzies J.G."/>
            <person name="Naidoo K."/>
            <person name="Pochopski O."/>
            <person name="Shoukouhi P."/>
            <person name="Santana Q.C."/>
            <person name="Seifert K.A."/>
            <person name="Soal N."/>
            <person name="Steenkamp E.T."/>
            <person name="Tatham C.T."/>
            <person name="van der Nest M.A."/>
            <person name="Wingfield M.J."/>
        </authorList>
    </citation>
    <scope>NUCLEOTIDE SEQUENCE [LARGE SCALE GENOMIC DNA]</scope>
    <source>
        <strain evidence="2">CMW44962</strain>
    </source>
</reference>
<dbReference type="Proteomes" id="UP001138500">
    <property type="component" value="Unassembled WGS sequence"/>
</dbReference>
<dbReference type="Pfam" id="PF19834">
    <property type="entry name" value="DUF6314"/>
    <property type="match status" value="1"/>
</dbReference>
<evidence type="ECO:0000313" key="2">
    <source>
        <dbReference type="EMBL" id="KAH9841315.1"/>
    </source>
</evidence>
<name>A0A9W7SYD7_9PEZI</name>
<proteinExistence type="predicted"/>
<dbReference type="OrthoDB" id="66881at2759"/>
<organism evidence="2 3">
    <name type="scientific">Teratosphaeria destructans</name>
    <dbReference type="NCBI Taxonomy" id="418781"/>
    <lineage>
        <taxon>Eukaryota</taxon>
        <taxon>Fungi</taxon>
        <taxon>Dikarya</taxon>
        <taxon>Ascomycota</taxon>
        <taxon>Pezizomycotina</taxon>
        <taxon>Dothideomycetes</taxon>
        <taxon>Dothideomycetidae</taxon>
        <taxon>Mycosphaerellales</taxon>
        <taxon>Teratosphaeriaceae</taxon>
        <taxon>Teratosphaeria</taxon>
    </lineage>
</organism>
<gene>
    <name evidence="2" type="ORF">Tdes44962_MAKER07764</name>
</gene>
<dbReference type="InterPro" id="IPR045632">
    <property type="entry name" value="DUF6314"/>
</dbReference>
<evidence type="ECO:0000259" key="1">
    <source>
        <dbReference type="Pfam" id="PF19834"/>
    </source>
</evidence>
<protein>
    <submittedName>
        <fullName evidence="2">FMO family protein</fullName>
    </submittedName>
</protein>
<accession>A0A9W7SYD7</accession>
<dbReference type="EMBL" id="RIBY02000491">
    <property type="protein sequence ID" value="KAH9841315.1"/>
    <property type="molecule type" value="Genomic_DNA"/>
</dbReference>